<keyword evidence="3" id="KW-1185">Reference proteome</keyword>
<reference evidence="3" key="1">
    <citation type="submission" date="2017-03" db="EMBL/GenBank/DDBJ databases">
        <authorList>
            <person name="Monnet C."/>
        </authorList>
    </citation>
    <scope>NUCLEOTIDE SEQUENCE [LARGE SCALE GENOMIC DNA]</scope>
    <source>
        <strain evidence="3">P10</strain>
    </source>
</reference>
<evidence type="ECO:0000256" key="1">
    <source>
        <dbReference type="SAM" id="MobiDB-lite"/>
    </source>
</evidence>
<evidence type="ECO:0000313" key="2">
    <source>
        <dbReference type="EMBL" id="SMX89069.1"/>
    </source>
</evidence>
<dbReference type="Proteomes" id="UP000234342">
    <property type="component" value="Unassembled WGS sequence"/>
</dbReference>
<accession>A0A2H1JNM5</accession>
<feature type="compositionally biased region" description="Basic and acidic residues" evidence="1">
    <location>
        <begin position="16"/>
        <end position="38"/>
    </location>
</feature>
<dbReference type="AlphaFoldDB" id="A0A2H1JNM5"/>
<proteinExistence type="predicted"/>
<protein>
    <submittedName>
        <fullName evidence="2">Uncharacterized protein</fullName>
    </submittedName>
</protein>
<sequence length="74" mass="8508">MVDFHQGHAVMSRAGKSSDEEHDRCETHTDDKQNKQIHDGPLTPDSNAWFHLLSKTRRKIGPPPNKWTADRPYS</sequence>
<name>A0A2H1JNM5_9MICO</name>
<gene>
    <name evidence="2" type="ORF">BANT10_02206</name>
</gene>
<feature type="region of interest" description="Disordered" evidence="1">
    <location>
        <begin position="1"/>
        <end position="74"/>
    </location>
</feature>
<dbReference type="EMBL" id="FXZE01000009">
    <property type="protein sequence ID" value="SMX89069.1"/>
    <property type="molecule type" value="Genomic_DNA"/>
</dbReference>
<organism evidence="2 3">
    <name type="scientific">Brevibacterium antiquum</name>
    <dbReference type="NCBI Taxonomy" id="234835"/>
    <lineage>
        <taxon>Bacteria</taxon>
        <taxon>Bacillati</taxon>
        <taxon>Actinomycetota</taxon>
        <taxon>Actinomycetes</taxon>
        <taxon>Micrococcales</taxon>
        <taxon>Brevibacteriaceae</taxon>
        <taxon>Brevibacterium</taxon>
    </lineage>
</organism>
<evidence type="ECO:0000313" key="3">
    <source>
        <dbReference type="Proteomes" id="UP000234342"/>
    </source>
</evidence>